<organism evidence="1">
    <name type="scientific">marine sediment metagenome</name>
    <dbReference type="NCBI Taxonomy" id="412755"/>
    <lineage>
        <taxon>unclassified sequences</taxon>
        <taxon>metagenomes</taxon>
        <taxon>ecological metagenomes</taxon>
    </lineage>
</organism>
<accession>A0A0F9B6E3</accession>
<evidence type="ECO:0000313" key="1">
    <source>
        <dbReference type="EMBL" id="KKK80101.1"/>
    </source>
</evidence>
<gene>
    <name evidence="1" type="ORF">LCGC14_2826870</name>
</gene>
<comment type="caution">
    <text evidence="1">The sequence shown here is derived from an EMBL/GenBank/DDBJ whole genome shotgun (WGS) entry which is preliminary data.</text>
</comment>
<feature type="non-terminal residue" evidence="1">
    <location>
        <position position="38"/>
    </location>
</feature>
<reference evidence="1" key="1">
    <citation type="journal article" date="2015" name="Nature">
        <title>Complex archaea that bridge the gap between prokaryotes and eukaryotes.</title>
        <authorList>
            <person name="Spang A."/>
            <person name="Saw J.H."/>
            <person name="Jorgensen S.L."/>
            <person name="Zaremba-Niedzwiedzka K."/>
            <person name="Martijn J."/>
            <person name="Lind A.E."/>
            <person name="van Eijk R."/>
            <person name="Schleper C."/>
            <person name="Guy L."/>
            <person name="Ettema T.J."/>
        </authorList>
    </citation>
    <scope>NUCLEOTIDE SEQUENCE</scope>
</reference>
<name>A0A0F9B6E3_9ZZZZ</name>
<proteinExistence type="predicted"/>
<protein>
    <submittedName>
        <fullName evidence="1">Uncharacterized protein</fullName>
    </submittedName>
</protein>
<sequence>MPFTKVEIKVPDIINIFPTIVGPESLIDIILNNVFVLY</sequence>
<dbReference type="AlphaFoldDB" id="A0A0F9B6E3"/>
<dbReference type="EMBL" id="LAZR01053734">
    <property type="protein sequence ID" value="KKK80101.1"/>
    <property type="molecule type" value="Genomic_DNA"/>
</dbReference>